<dbReference type="Gene3D" id="3.40.50.300">
    <property type="entry name" value="P-loop containing nucleotide triphosphate hydrolases"/>
    <property type="match status" value="1"/>
</dbReference>
<evidence type="ECO:0000313" key="2">
    <source>
        <dbReference type="EMBL" id="RKN42721.1"/>
    </source>
</evidence>
<sequence length="1147" mass="125240">MSRSSTPGSPAGRPAAPHGDRTRSYDYPDDPQLDEVVLDQALVTTPGQGGVGVFQAPRPVQRRTPPAEPKPSTLDSADIDSPFLDLFGGTRPGAARPAAPARAPREQRAIPQQPSNGAPAPAARVDAPTTRVEAPPARLDAPPPRLDASPARLDAPPPSPRQPAPPAEGAEGIRSAEPPRRIQTPPSYARDASPTSAPPVEPAPRTPPAAGPDPDDEGHPATGAPGRTARVPHQADNRRPAIGPPTEEPDRAERPPRRGVAPERTPGREVTAPRQRTAGRRDRPVQPVRVKPPKIKFGDRDPAVELAITEIAGHLTFTPNTVTAWYWLPEVRWAFRPDAEREALLSAISEQYAGLAGFRLHLRRTTRPFPADEWARTIDAHTAAPLPDVPGTTGWADHLVAAQRHLLSVNHAEGQTYLGVTFARRSLGDSLTERLLRTFGRGVAEGERRKLGRTVEQFDEVLGAFGMRGRRVSAQELEWLLYRSVALCMAPPGTLGPVTDGRWDRGDLLALTEQVERYRTPYGSTVKLVNRMTGEERHVAVLAVGRMEPLEIPERHEPWLHFHERLPWPMEISTRVDILGSGDSFRNLEHRLRMIRSQQLDYAEHGIDAPPELERLAKRALVIGDEMTTGLPVDSARAHGWHRIAVGGRTREECLERARRLIQLYSRELRVSLQHPKNQDWLAREFIPGEPIANTGYVRRMPVNLLAAALPQAASTVGDRRGDLIGRTAGTCRRPVFLDLHFPMEVRERSGLAVFVAEPGGGKSTLLGALGYLAARRGVQVTLLDPSGPLARLCAMPELRPYARVLNLTGSEHGTLAPYSLIPTPLRSEFGAGAPGDREFEIAVSNARAERRMLVQDICMMLVPPQVAREASTATLFRHAVRQVPAEETSTLDDVVTCLAQLDDDAGRELANLLLDTAEMPLAMLFFGRPPEGLLGADAALTVITMAGLRLPDLKIEREYWSAEEALALPMLHTAHRLAVRRCYGGSMSSRKLVGLDEAHFMEGWRSGRSFLVRLARDSRKWNLAALVASQNPKDILGLDVQNLVSTVFVGRIAEDAEIASEALRLLRVPVNDGYEATLASLSTADATSATRLGFREFVMRDVDGRVQKVRVDVSYVDGLLDYLDTTPAAIAAAAGVLPSVLPDLEA</sequence>
<proteinExistence type="predicted"/>
<evidence type="ECO:0000313" key="3">
    <source>
        <dbReference type="Proteomes" id="UP000281726"/>
    </source>
</evidence>
<dbReference type="Pfam" id="PF12846">
    <property type="entry name" value="AAA_10"/>
    <property type="match status" value="1"/>
</dbReference>
<feature type="region of interest" description="Disordered" evidence="1">
    <location>
        <begin position="1"/>
        <end position="284"/>
    </location>
</feature>
<feature type="compositionally biased region" description="Pro residues" evidence="1">
    <location>
        <begin position="155"/>
        <end position="166"/>
    </location>
</feature>
<feature type="compositionally biased region" description="Low complexity" evidence="1">
    <location>
        <begin position="92"/>
        <end position="102"/>
    </location>
</feature>
<organism evidence="2 3">
    <name type="scientific">Micromonospora endolithica</name>
    <dbReference type="NCBI Taxonomy" id="230091"/>
    <lineage>
        <taxon>Bacteria</taxon>
        <taxon>Bacillati</taxon>
        <taxon>Actinomycetota</taxon>
        <taxon>Actinomycetes</taxon>
        <taxon>Micromonosporales</taxon>
        <taxon>Micromonosporaceae</taxon>
        <taxon>Micromonospora</taxon>
    </lineage>
</organism>
<feature type="compositionally biased region" description="Acidic residues" evidence="1">
    <location>
        <begin position="27"/>
        <end position="37"/>
    </location>
</feature>
<dbReference type="InterPro" id="IPR027417">
    <property type="entry name" value="P-loop_NTPase"/>
</dbReference>
<feature type="compositionally biased region" description="Pro residues" evidence="1">
    <location>
        <begin position="196"/>
        <end position="211"/>
    </location>
</feature>
<evidence type="ECO:0000256" key="1">
    <source>
        <dbReference type="SAM" id="MobiDB-lite"/>
    </source>
</evidence>
<name>A0A3A9Z2P1_9ACTN</name>
<dbReference type="OrthoDB" id="3885223at2"/>
<dbReference type="RefSeq" id="WP_120730323.1">
    <property type="nucleotide sequence ID" value="NZ_RBAK01000009.1"/>
</dbReference>
<accession>A0A3A9Z2P1</accession>
<dbReference type="SUPFAM" id="SSF52540">
    <property type="entry name" value="P-loop containing nucleoside triphosphate hydrolases"/>
    <property type="match status" value="1"/>
</dbReference>
<comment type="caution">
    <text evidence="2">The sequence shown here is derived from an EMBL/GenBank/DDBJ whole genome shotgun (WGS) entry which is preliminary data.</text>
</comment>
<protein>
    <recommendedName>
        <fullName evidence="4">ATPase</fullName>
    </recommendedName>
</protein>
<dbReference type="EMBL" id="RBAK01000009">
    <property type="protein sequence ID" value="RKN42721.1"/>
    <property type="molecule type" value="Genomic_DNA"/>
</dbReference>
<reference evidence="2 3" key="1">
    <citation type="journal article" date="2004" name="Syst. Appl. Microbiol.">
        <title>Cryptoendolithic actinomycetes from antarctic sandstone rock samples: Micromonospora endolithica sp. nov. and two isolates related to Micromonospora coerulea Jensen 1932.</title>
        <authorList>
            <person name="Hirsch P."/>
            <person name="Mevs U."/>
            <person name="Kroppenstedt R.M."/>
            <person name="Schumann P."/>
            <person name="Stackebrandt E."/>
        </authorList>
    </citation>
    <scope>NUCLEOTIDE SEQUENCE [LARGE SCALE GENOMIC DNA]</scope>
    <source>
        <strain evidence="2 3">JCM 12677</strain>
    </source>
</reference>
<dbReference type="Gene3D" id="1.10.8.730">
    <property type="match status" value="1"/>
</dbReference>
<evidence type="ECO:0008006" key="4">
    <source>
        <dbReference type="Google" id="ProtNLM"/>
    </source>
</evidence>
<dbReference type="Proteomes" id="UP000281726">
    <property type="component" value="Unassembled WGS sequence"/>
</dbReference>
<gene>
    <name evidence="2" type="ORF">D7223_22055</name>
</gene>
<dbReference type="AlphaFoldDB" id="A0A3A9Z2P1"/>
<keyword evidence="3" id="KW-1185">Reference proteome</keyword>